<keyword evidence="1" id="KW-0472">Membrane</keyword>
<dbReference type="InterPro" id="IPR018604">
    <property type="entry name" value="YycI-like"/>
</dbReference>
<evidence type="ECO:0000259" key="2">
    <source>
        <dbReference type="Pfam" id="PF09648"/>
    </source>
</evidence>
<keyword evidence="1" id="KW-1133">Transmembrane helix</keyword>
<feature type="domain" description="Regulatory protein YycH-like" evidence="2">
    <location>
        <begin position="36"/>
        <end position="252"/>
    </location>
</feature>
<proteinExistence type="predicted"/>
<reference evidence="3 4" key="1">
    <citation type="submission" date="2023-07" db="EMBL/GenBank/DDBJ databases">
        <title>Genomic Encyclopedia of Type Strains, Phase IV (KMG-IV): sequencing the most valuable type-strain genomes for metagenomic binning, comparative biology and taxonomic classification.</title>
        <authorList>
            <person name="Goeker M."/>
        </authorList>
    </citation>
    <scope>NUCLEOTIDE SEQUENCE [LARGE SCALE GENOMIC DNA]</scope>
    <source>
        <strain evidence="3 4">DSM 27848</strain>
    </source>
</reference>
<name>A0ABU0D299_9BACI</name>
<sequence>MDWNRIKTIFIIAFLVLDVFLFSQLMTKSRQFEVRNDATLEENLKSDGIVYDGLPKDVVNDYYMSANTKIFSEDDIMKMKEKVEYPEDRSSIHVILEKPIVVVEREDFLELNDYVFTHVLHGELYSFWNYNKEENTVTYYQKYNDKVLFMNRSAHIVFQLNDEGEAISYDQTMLDIDTFKPISEKEEVYPALRALEALYSKGVLKPGSTVLDSELGYYSLVNMEATQVLTPTWHFLTKNKDGTIENLLVNAFEGQIIQAQQQTNENTKME</sequence>
<organism evidence="3 4">
    <name type="scientific">Lederbergia wuyishanensis</name>
    <dbReference type="NCBI Taxonomy" id="1347903"/>
    <lineage>
        <taxon>Bacteria</taxon>
        <taxon>Bacillati</taxon>
        <taxon>Bacillota</taxon>
        <taxon>Bacilli</taxon>
        <taxon>Bacillales</taxon>
        <taxon>Bacillaceae</taxon>
        <taxon>Lederbergia</taxon>
    </lineage>
</organism>
<dbReference type="EMBL" id="JAUSUO010000002">
    <property type="protein sequence ID" value="MDQ0342519.1"/>
    <property type="molecule type" value="Genomic_DNA"/>
</dbReference>
<dbReference type="RefSeq" id="WP_244680919.1">
    <property type="nucleotide sequence ID" value="NZ_JALIRM010000002.1"/>
</dbReference>
<keyword evidence="1" id="KW-0812">Transmembrane</keyword>
<protein>
    <submittedName>
        <fullName evidence="3">Regulatory protein YycI of two-component signal transduction system YycFG</fullName>
    </submittedName>
</protein>
<dbReference type="Pfam" id="PF09648">
    <property type="entry name" value="YycI"/>
    <property type="match status" value="1"/>
</dbReference>
<dbReference type="Proteomes" id="UP001232343">
    <property type="component" value="Unassembled WGS sequence"/>
</dbReference>
<comment type="caution">
    <text evidence="3">The sequence shown here is derived from an EMBL/GenBank/DDBJ whole genome shotgun (WGS) entry which is preliminary data.</text>
</comment>
<evidence type="ECO:0000256" key="1">
    <source>
        <dbReference type="SAM" id="Phobius"/>
    </source>
</evidence>
<feature type="transmembrane region" description="Helical" evidence="1">
    <location>
        <begin position="6"/>
        <end position="26"/>
    </location>
</feature>
<evidence type="ECO:0000313" key="3">
    <source>
        <dbReference type="EMBL" id="MDQ0342519.1"/>
    </source>
</evidence>
<keyword evidence="4" id="KW-1185">Reference proteome</keyword>
<dbReference type="Gene3D" id="2.40.128.690">
    <property type="entry name" value="YycH protein, domain 3-like"/>
    <property type="match status" value="1"/>
</dbReference>
<evidence type="ECO:0000313" key="4">
    <source>
        <dbReference type="Proteomes" id="UP001232343"/>
    </source>
</evidence>
<accession>A0ABU0D299</accession>
<gene>
    <name evidence="3" type="ORF">J2S14_001331</name>
</gene>